<sequence length="38" mass="4559">MKYVTFIILNKILINIPYSLLLFLNIFLTYFAISGYFH</sequence>
<protein>
    <submittedName>
        <fullName evidence="2">Uncharacterized protein</fullName>
    </submittedName>
</protein>
<keyword evidence="1" id="KW-0812">Transmembrane</keyword>
<proteinExistence type="predicted"/>
<keyword evidence="1" id="KW-1133">Transmembrane helix</keyword>
<evidence type="ECO:0000313" key="3">
    <source>
        <dbReference type="Proteomes" id="UP000049472"/>
    </source>
</evidence>
<dbReference type="AlphaFoldDB" id="A0A0M6WCZ8"/>
<keyword evidence="3" id="KW-1185">Reference proteome</keyword>
<evidence type="ECO:0000256" key="1">
    <source>
        <dbReference type="SAM" id="Phobius"/>
    </source>
</evidence>
<dbReference type="Proteomes" id="UP000049472">
    <property type="component" value="Unassembled WGS sequence"/>
</dbReference>
<evidence type="ECO:0000313" key="2">
    <source>
        <dbReference type="EMBL" id="CRL33177.1"/>
    </source>
</evidence>
<accession>A0A0M6WCZ8</accession>
<keyword evidence="1" id="KW-0472">Membrane</keyword>
<organism evidence="2 3">
    <name type="scientific">Agathobacter rectalis</name>
    <dbReference type="NCBI Taxonomy" id="39491"/>
    <lineage>
        <taxon>Bacteria</taxon>
        <taxon>Bacillati</taxon>
        <taxon>Bacillota</taxon>
        <taxon>Clostridia</taxon>
        <taxon>Lachnospirales</taxon>
        <taxon>Lachnospiraceae</taxon>
        <taxon>Agathobacter</taxon>
    </lineage>
</organism>
<reference evidence="3" key="1">
    <citation type="submission" date="2015-05" db="EMBL/GenBank/DDBJ databases">
        <authorList>
            <consortium name="Pathogen Informatics"/>
        </authorList>
    </citation>
    <scope>NUCLEOTIDE SEQUENCE [LARGE SCALE GENOMIC DNA]</scope>
    <source>
        <strain evidence="3">T1-815</strain>
    </source>
</reference>
<dbReference type="EMBL" id="CVRQ01000008">
    <property type="protein sequence ID" value="CRL33177.1"/>
    <property type="molecule type" value="Genomic_DNA"/>
</dbReference>
<name>A0A0M6WCZ8_9FIRM</name>
<gene>
    <name evidence="2" type="ORF">T1815_05221</name>
</gene>
<feature type="transmembrane region" description="Helical" evidence="1">
    <location>
        <begin position="12"/>
        <end position="33"/>
    </location>
</feature>